<dbReference type="AlphaFoldDB" id="A0A183DEY6"/>
<evidence type="ECO:0000259" key="2">
    <source>
        <dbReference type="PROSITE" id="PS50853"/>
    </source>
</evidence>
<evidence type="ECO:0000313" key="5">
    <source>
        <dbReference type="WBParaSite" id="GPUH_0000728601-mRNA-1"/>
    </source>
</evidence>
<dbReference type="CDD" id="cd00063">
    <property type="entry name" value="FN3"/>
    <property type="match status" value="1"/>
</dbReference>
<feature type="compositionally biased region" description="Basic and acidic residues" evidence="1">
    <location>
        <begin position="116"/>
        <end position="125"/>
    </location>
</feature>
<reference evidence="3 4" key="2">
    <citation type="submission" date="2018-11" db="EMBL/GenBank/DDBJ databases">
        <authorList>
            <consortium name="Pathogen Informatics"/>
        </authorList>
    </citation>
    <scope>NUCLEOTIDE SEQUENCE [LARGE SCALE GENOMIC DNA]</scope>
</reference>
<dbReference type="Pfam" id="PF00041">
    <property type="entry name" value="fn3"/>
    <property type="match status" value="1"/>
</dbReference>
<name>A0A183DEY6_9BILA</name>
<dbReference type="Gene3D" id="2.60.40.10">
    <property type="entry name" value="Immunoglobulins"/>
    <property type="match status" value="1"/>
</dbReference>
<feature type="domain" description="Fibronectin type-III" evidence="2">
    <location>
        <begin position="16"/>
        <end position="120"/>
    </location>
</feature>
<dbReference type="InterPro" id="IPR013783">
    <property type="entry name" value="Ig-like_fold"/>
</dbReference>
<dbReference type="SMART" id="SM00060">
    <property type="entry name" value="FN3"/>
    <property type="match status" value="1"/>
</dbReference>
<organism evidence="5">
    <name type="scientific">Gongylonema pulchrum</name>
    <dbReference type="NCBI Taxonomy" id="637853"/>
    <lineage>
        <taxon>Eukaryota</taxon>
        <taxon>Metazoa</taxon>
        <taxon>Ecdysozoa</taxon>
        <taxon>Nematoda</taxon>
        <taxon>Chromadorea</taxon>
        <taxon>Rhabditida</taxon>
        <taxon>Spirurina</taxon>
        <taxon>Spiruromorpha</taxon>
        <taxon>Spiruroidea</taxon>
        <taxon>Gongylonematidae</taxon>
        <taxon>Gongylonema</taxon>
    </lineage>
</organism>
<gene>
    <name evidence="3" type="ORF">GPUH_LOCUS7279</name>
</gene>
<dbReference type="OrthoDB" id="5969272at2759"/>
<evidence type="ECO:0000313" key="3">
    <source>
        <dbReference type="EMBL" id="VDK57808.1"/>
    </source>
</evidence>
<dbReference type="InterPro" id="IPR036116">
    <property type="entry name" value="FN3_sf"/>
</dbReference>
<dbReference type="WBParaSite" id="GPUH_0000728601-mRNA-1">
    <property type="protein sequence ID" value="GPUH_0000728601-mRNA-1"/>
    <property type="gene ID" value="GPUH_0000728601"/>
</dbReference>
<dbReference type="InterPro" id="IPR003961">
    <property type="entry name" value="FN3_dom"/>
</dbReference>
<keyword evidence="4" id="KW-1185">Reference proteome</keyword>
<dbReference type="EMBL" id="UYRT01018554">
    <property type="protein sequence ID" value="VDK57808.1"/>
    <property type="molecule type" value="Genomic_DNA"/>
</dbReference>
<dbReference type="PROSITE" id="PS50853">
    <property type="entry name" value="FN3"/>
    <property type="match status" value="1"/>
</dbReference>
<accession>A0A183DEY6</accession>
<proteinExistence type="predicted"/>
<dbReference type="Proteomes" id="UP000271098">
    <property type="component" value="Unassembled WGS sequence"/>
</dbReference>
<sequence>MPTTLASCFMPTTPPAPSDLTEEQSFPHAIEISFLPPSPPHGIINEYRIRHTPSDQLNYKEVRVHGSRLQCSDASKRDRLCYRVVDLEPEQEYDIQAAAHTEGGAWGEWSEPMSARTHEQSKAFLEETSSNDLLQQSHEKDLASENSARTPPCPNLLVFLSTA</sequence>
<protein>
    <submittedName>
        <fullName evidence="5">Fibronectin type-III domain-containing protein</fullName>
    </submittedName>
</protein>
<reference evidence="5" key="1">
    <citation type="submission" date="2016-06" db="UniProtKB">
        <authorList>
            <consortium name="WormBaseParasite"/>
        </authorList>
    </citation>
    <scope>IDENTIFICATION</scope>
</reference>
<evidence type="ECO:0000313" key="4">
    <source>
        <dbReference type="Proteomes" id="UP000271098"/>
    </source>
</evidence>
<feature type="compositionally biased region" description="Polar residues" evidence="1">
    <location>
        <begin position="127"/>
        <end position="136"/>
    </location>
</feature>
<feature type="region of interest" description="Disordered" evidence="1">
    <location>
        <begin position="1"/>
        <end position="21"/>
    </location>
</feature>
<evidence type="ECO:0000256" key="1">
    <source>
        <dbReference type="SAM" id="MobiDB-lite"/>
    </source>
</evidence>
<dbReference type="SUPFAM" id="SSF49265">
    <property type="entry name" value="Fibronectin type III"/>
    <property type="match status" value="1"/>
</dbReference>
<feature type="region of interest" description="Disordered" evidence="1">
    <location>
        <begin position="116"/>
        <end position="152"/>
    </location>
</feature>